<feature type="signal peptide" evidence="6">
    <location>
        <begin position="1"/>
        <end position="27"/>
    </location>
</feature>
<dbReference type="SUPFAM" id="SSF53474">
    <property type="entry name" value="alpha/beta-Hydrolases"/>
    <property type="match status" value="1"/>
</dbReference>
<sequence length="418" mass="47577">MRDLIFSLVLFEFLIGLPVSAIPRASASPIWQGWNRLQTVLGAEIRQSDSCCTPFTYPEHNFSVPIDHFHNEDKYAPHLDGKFPLRYWFDASYYKPGGAIFLLAAGETYGDERLEILRKGIIYQLARETNGLGVILGHRYYGKSFPVSDLSNANLRFLTTEQALADTKYFAENVVFPGLEQYDLTAKKTRWVAYGGSYAGAFVAFLRVLYPDTFFGVISSSGVTEAIIDYWEYFEAIRLFAPPKCIEFTQQLVQFVDKILLDPAKQQFVPTLKQTFGFVNVTHNADFAAALTASGIGTWQERNWDPAISDQRFDLYCSNITSEKSLYTTPHDFIPVLKSLTEAAGMQHLSVGKRLNQLLNFIGWANLTVVQPCAALFDTQDECFGTYDDARWQRHGLDQQAWRSWSYQVCTQWYVCIE</sequence>
<dbReference type="GO" id="GO:0006508">
    <property type="term" value="P:proteolysis"/>
    <property type="evidence" value="ECO:0007669"/>
    <property type="project" value="UniProtKB-KW"/>
</dbReference>
<dbReference type="AlphaFoldDB" id="A0A0D2ASL7"/>
<accession>A0A0D2ASL7</accession>
<keyword evidence="4" id="KW-0378">Hydrolase</keyword>
<evidence type="ECO:0000256" key="4">
    <source>
        <dbReference type="ARBA" id="ARBA00022801"/>
    </source>
</evidence>
<dbReference type="Gene3D" id="3.40.50.1820">
    <property type="entry name" value="alpha/beta hydrolase"/>
    <property type="match status" value="1"/>
</dbReference>
<evidence type="ECO:0000256" key="3">
    <source>
        <dbReference type="ARBA" id="ARBA00022729"/>
    </source>
</evidence>
<dbReference type="InterPro" id="IPR008758">
    <property type="entry name" value="Peptidase_S28"/>
</dbReference>
<proteinExistence type="inferred from homology"/>
<dbReference type="GO" id="GO:0008239">
    <property type="term" value="F:dipeptidyl-peptidase activity"/>
    <property type="evidence" value="ECO:0007669"/>
    <property type="project" value="TreeGrafter"/>
</dbReference>
<dbReference type="PANTHER" id="PTHR11010">
    <property type="entry name" value="PROTEASE S28 PRO-X CARBOXYPEPTIDASE-RELATED"/>
    <property type="match status" value="1"/>
</dbReference>
<name>A0A0D2ASL7_9PEZI</name>
<evidence type="ECO:0000313" key="8">
    <source>
        <dbReference type="Proteomes" id="UP000053259"/>
    </source>
</evidence>
<evidence type="ECO:0000256" key="5">
    <source>
        <dbReference type="ARBA" id="ARBA00023180"/>
    </source>
</evidence>
<keyword evidence="8" id="KW-1185">Reference proteome</keyword>
<organism evidence="7 8">
    <name type="scientific">Verruconis gallopava</name>
    <dbReference type="NCBI Taxonomy" id="253628"/>
    <lineage>
        <taxon>Eukaryota</taxon>
        <taxon>Fungi</taxon>
        <taxon>Dikarya</taxon>
        <taxon>Ascomycota</taxon>
        <taxon>Pezizomycotina</taxon>
        <taxon>Dothideomycetes</taxon>
        <taxon>Pleosporomycetidae</taxon>
        <taxon>Venturiales</taxon>
        <taxon>Sympoventuriaceae</taxon>
        <taxon>Verruconis</taxon>
    </lineage>
</organism>
<dbReference type="InterPro" id="IPR029058">
    <property type="entry name" value="AB_hydrolase_fold"/>
</dbReference>
<comment type="similarity">
    <text evidence="1">Belongs to the peptidase S28 family.</text>
</comment>
<evidence type="ECO:0000256" key="2">
    <source>
        <dbReference type="ARBA" id="ARBA00022670"/>
    </source>
</evidence>
<dbReference type="GeneID" id="27308332"/>
<dbReference type="InParanoid" id="A0A0D2ASL7"/>
<evidence type="ECO:0000256" key="6">
    <source>
        <dbReference type="SAM" id="SignalP"/>
    </source>
</evidence>
<dbReference type="HOGENOM" id="CLU_023630_1_2_1"/>
<reference evidence="7 8" key="1">
    <citation type="submission" date="2015-01" db="EMBL/GenBank/DDBJ databases">
        <title>The Genome Sequence of Ochroconis gallopava CBS43764.</title>
        <authorList>
            <consortium name="The Broad Institute Genomics Platform"/>
            <person name="Cuomo C."/>
            <person name="de Hoog S."/>
            <person name="Gorbushina A."/>
            <person name="Stielow B."/>
            <person name="Teixiera M."/>
            <person name="Abouelleil A."/>
            <person name="Chapman S.B."/>
            <person name="Priest M."/>
            <person name="Young S.K."/>
            <person name="Wortman J."/>
            <person name="Nusbaum C."/>
            <person name="Birren B."/>
        </authorList>
    </citation>
    <scope>NUCLEOTIDE SEQUENCE [LARGE SCALE GENOMIC DNA]</scope>
    <source>
        <strain evidence="7 8">CBS 43764</strain>
    </source>
</reference>
<dbReference type="EMBL" id="KN847529">
    <property type="protein sequence ID" value="KIW09480.1"/>
    <property type="molecule type" value="Genomic_DNA"/>
</dbReference>
<dbReference type="Proteomes" id="UP000053259">
    <property type="component" value="Unassembled WGS sequence"/>
</dbReference>
<dbReference type="Pfam" id="PF05577">
    <property type="entry name" value="Peptidase_S28"/>
    <property type="match status" value="1"/>
</dbReference>
<dbReference type="GO" id="GO:0070008">
    <property type="term" value="F:serine-type exopeptidase activity"/>
    <property type="evidence" value="ECO:0007669"/>
    <property type="project" value="InterPro"/>
</dbReference>
<keyword evidence="5" id="KW-0325">Glycoprotein</keyword>
<dbReference type="VEuPathDB" id="FungiDB:PV09_00359"/>
<feature type="chain" id="PRO_5002238599" evidence="6">
    <location>
        <begin position="28"/>
        <end position="418"/>
    </location>
</feature>
<dbReference type="FunFam" id="3.40.50.1820:FF:000251">
    <property type="entry name" value="Extracelular serine carboxypeptidase, putative"/>
    <property type="match status" value="1"/>
</dbReference>
<dbReference type="OrthoDB" id="1735038at2759"/>
<protein>
    <submittedName>
        <fullName evidence="7">Uncharacterized protein</fullName>
    </submittedName>
</protein>
<dbReference type="RefSeq" id="XP_016219349.1">
    <property type="nucleotide sequence ID" value="XM_016353092.1"/>
</dbReference>
<keyword evidence="2" id="KW-0645">Protease</keyword>
<gene>
    <name evidence="7" type="ORF">PV09_00359</name>
</gene>
<evidence type="ECO:0000256" key="1">
    <source>
        <dbReference type="ARBA" id="ARBA00011079"/>
    </source>
</evidence>
<evidence type="ECO:0000313" key="7">
    <source>
        <dbReference type="EMBL" id="KIW09480.1"/>
    </source>
</evidence>
<dbReference type="PANTHER" id="PTHR11010:SF117">
    <property type="entry name" value="SERINE PROTEASE 16"/>
    <property type="match status" value="1"/>
</dbReference>
<keyword evidence="3 6" id="KW-0732">Signal</keyword>